<evidence type="ECO:0000313" key="1">
    <source>
        <dbReference type="EMBL" id="PTE14337.1"/>
    </source>
</evidence>
<name>A0A2T4J933_FUSBL</name>
<dbReference type="PANTHER" id="PTHR35336">
    <property type="entry name" value="ADENOSYLCOBINAMIDE AMIDOHYDROLASE"/>
    <property type="match status" value="1"/>
</dbReference>
<dbReference type="PANTHER" id="PTHR35336:SF5">
    <property type="entry name" value="ADENOSYLCOBINAMIDE AMIDOHYDROLASE"/>
    <property type="match status" value="1"/>
</dbReference>
<dbReference type="InterPro" id="IPR002808">
    <property type="entry name" value="AdoCbi_amidolase"/>
</dbReference>
<keyword evidence="2" id="KW-1185">Reference proteome</keyword>
<reference evidence="1 2" key="1">
    <citation type="submission" date="2018-03" db="EMBL/GenBank/DDBJ databases">
        <title>Rhodobacter blasticus.</title>
        <authorList>
            <person name="Meyer T.E."/>
            <person name="Miller S."/>
            <person name="Lodha T."/>
            <person name="Gandham S."/>
            <person name="Chintalapati S."/>
            <person name="Chintalapati V.R."/>
        </authorList>
    </citation>
    <scope>NUCLEOTIDE SEQUENCE [LARGE SCALE GENOMIC DNA]</scope>
    <source>
        <strain evidence="1 2">DSM 2131</strain>
    </source>
</reference>
<organism evidence="1 2">
    <name type="scientific">Fuscovulum blasticum DSM 2131</name>
    <dbReference type="NCBI Taxonomy" id="1188250"/>
    <lineage>
        <taxon>Bacteria</taxon>
        <taxon>Pseudomonadati</taxon>
        <taxon>Pseudomonadota</taxon>
        <taxon>Alphaproteobacteria</taxon>
        <taxon>Rhodobacterales</taxon>
        <taxon>Paracoccaceae</taxon>
        <taxon>Pseudogemmobacter</taxon>
    </lineage>
</organism>
<protein>
    <submittedName>
        <fullName evidence="1">Adenosylcobinamide amidohydrolase</fullName>
    </submittedName>
</protein>
<accession>A0A2T4J933</accession>
<gene>
    <name evidence="1" type="ORF">C5F44_10090</name>
</gene>
<proteinExistence type="predicted"/>
<dbReference type="EMBL" id="PZKE01000008">
    <property type="protein sequence ID" value="PTE14337.1"/>
    <property type="molecule type" value="Genomic_DNA"/>
</dbReference>
<evidence type="ECO:0000313" key="2">
    <source>
        <dbReference type="Proteomes" id="UP000241362"/>
    </source>
</evidence>
<dbReference type="RefSeq" id="WP_107673408.1">
    <property type="nucleotide sequence ID" value="NZ_PZKE01000008.1"/>
</dbReference>
<keyword evidence="1" id="KW-0378">Hydrolase</keyword>
<comment type="caution">
    <text evidence="1">The sequence shown here is derived from an EMBL/GenBank/DDBJ whole genome shotgun (WGS) entry which is preliminary data.</text>
</comment>
<dbReference type="GO" id="GO:0016787">
    <property type="term" value="F:hydrolase activity"/>
    <property type="evidence" value="ECO:0007669"/>
    <property type="project" value="UniProtKB-KW"/>
</dbReference>
<dbReference type="Pfam" id="PF01955">
    <property type="entry name" value="CbiZ"/>
    <property type="match status" value="1"/>
</dbReference>
<dbReference type="AlphaFoldDB" id="A0A2T4J933"/>
<dbReference type="InterPro" id="IPR052209">
    <property type="entry name" value="CbiZ"/>
</dbReference>
<sequence>MITVTLDRPWLMARLPACWRVLSHAPYGAGYRLTDQVLWREVKNADLTPDFDVDDWFAAQMQRAPMAVGMMTSRDIGTWDQATATVDSITAQAVVTLGLSNAESVGRRLPWHSADYGTINLLVATDAPLTETAQLEALTIAVQARTAAVMALGLELDTGIATGTGTDCTALACPPGEGRYAGLHTAVGEAVGAAARAAVARAGADWKRWREAERAGR</sequence>
<dbReference type="Proteomes" id="UP000241362">
    <property type="component" value="Unassembled WGS sequence"/>
</dbReference>